<dbReference type="PANTHER" id="PTHR23048:SF0">
    <property type="entry name" value="CALMODULIN LIKE 3"/>
    <property type="match status" value="1"/>
</dbReference>
<protein>
    <recommendedName>
        <fullName evidence="2">EF-hand domain-containing protein</fullName>
    </recommendedName>
</protein>
<dbReference type="EMBL" id="VXIV02002083">
    <property type="protein sequence ID" value="KAF6027484.1"/>
    <property type="molecule type" value="Genomic_DNA"/>
</dbReference>
<sequence>MFTEDGMYDKDEFVFLIYLKWNEQESMEDIKEAFMVFDKVLATAGTYNCCLYMAGYTFVYCNVAQTHDNNGTLSKEEFSYILSKLGEPLTEEEVDEILRCFDKDGNGEIDFDVVKGCNDNTGIKQNQHEITLETELLEGEDCYRTTSN</sequence>
<accession>A0A7J7JPD2</accession>
<evidence type="ECO:0000313" key="4">
    <source>
        <dbReference type="Proteomes" id="UP000593567"/>
    </source>
</evidence>
<dbReference type="AlphaFoldDB" id="A0A7J7JPD2"/>
<name>A0A7J7JPD2_BUGNE</name>
<dbReference type="PANTHER" id="PTHR23048">
    <property type="entry name" value="MYOSIN LIGHT CHAIN 1, 3"/>
    <property type="match status" value="1"/>
</dbReference>
<evidence type="ECO:0000256" key="1">
    <source>
        <dbReference type="ARBA" id="ARBA00022737"/>
    </source>
</evidence>
<dbReference type="GO" id="GO:0016460">
    <property type="term" value="C:myosin II complex"/>
    <property type="evidence" value="ECO:0007669"/>
    <property type="project" value="TreeGrafter"/>
</dbReference>
<reference evidence="3" key="1">
    <citation type="submission" date="2020-06" db="EMBL/GenBank/DDBJ databases">
        <title>Draft genome of Bugula neritina, a colonial animal packing powerful symbionts and potential medicines.</title>
        <authorList>
            <person name="Rayko M."/>
        </authorList>
    </citation>
    <scope>NUCLEOTIDE SEQUENCE [LARGE SCALE GENOMIC DNA]</scope>
    <source>
        <strain evidence="3">Kwan_BN1</strain>
    </source>
</reference>
<dbReference type="InterPro" id="IPR050230">
    <property type="entry name" value="CALM/Myosin/TropC-like"/>
</dbReference>
<dbReference type="InterPro" id="IPR011992">
    <property type="entry name" value="EF-hand-dom_pair"/>
</dbReference>
<dbReference type="OrthoDB" id="26525at2759"/>
<dbReference type="PROSITE" id="PS50222">
    <property type="entry name" value="EF_HAND_2"/>
    <property type="match status" value="2"/>
</dbReference>
<dbReference type="Proteomes" id="UP000593567">
    <property type="component" value="Unassembled WGS sequence"/>
</dbReference>
<proteinExistence type="predicted"/>
<evidence type="ECO:0000259" key="2">
    <source>
        <dbReference type="PROSITE" id="PS50222"/>
    </source>
</evidence>
<feature type="domain" description="EF-hand" evidence="2">
    <location>
        <begin position="89"/>
        <end position="124"/>
    </location>
</feature>
<dbReference type="Pfam" id="PF13499">
    <property type="entry name" value="EF-hand_7"/>
    <property type="match status" value="1"/>
</dbReference>
<dbReference type="CDD" id="cd00051">
    <property type="entry name" value="EFh"/>
    <property type="match status" value="1"/>
</dbReference>
<feature type="domain" description="EF-hand" evidence="2">
    <location>
        <begin position="68"/>
        <end position="88"/>
    </location>
</feature>
<comment type="caution">
    <text evidence="3">The sequence shown here is derived from an EMBL/GenBank/DDBJ whole genome shotgun (WGS) entry which is preliminary data.</text>
</comment>
<dbReference type="Gene3D" id="1.10.238.10">
    <property type="entry name" value="EF-hand"/>
    <property type="match status" value="1"/>
</dbReference>
<keyword evidence="4" id="KW-1185">Reference proteome</keyword>
<dbReference type="GO" id="GO:0005509">
    <property type="term" value="F:calcium ion binding"/>
    <property type="evidence" value="ECO:0007669"/>
    <property type="project" value="InterPro"/>
</dbReference>
<dbReference type="SUPFAM" id="SSF47473">
    <property type="entry name" value="EF-hand"/>
    <property type="match status" value="1"/>
</dbReference>
<dbReference type="InterPro" id="IPR002048">
    <property type="entry name" value="EF_hand_dom"/>
</dbReference>
<evidence type="ECO:0000313" key="3">
    <source>
        <dbReference type="EMBL" id="KAF6027484.1"/>
    </source>
</evidence>
<organism evidence="3 4">
    <name type="scientific">Bugula neritina</name>
    <name type="common">Brown bryozoan</name>
    <name type="synonym">Sertularia neritina</name>
    <dbReference type="NCBI Taxonomy" id="10212"/>
    <lineage>
        <taxon>Eukaryota</taxon>
        <taxon>Metazoa</taxon>
        <taxon>Spiralia</taxon>
        <taxon>Lophotrochozoa</taxon>
        <taxon>Bryozoa</taxon>
        <taxon>Gymnolaemata</taxon>
        <taxon>Cheilostomatida</taxon>
        <taxon>Flustrina</taxon>
        <taxon>Buguloidea</taxon>
        <taxon>Bugulidae</taxon>
        <taxon>Bugula</taxon>
    </lineage>
</organism>
<gene>
    <name evidence="3" type="ORF">EB796_014206</name>
</gene>
<keyword evidence="1" id="KW-0677">Repeat</keyword>